<evidence type="ECO:0000313" key="2">
    <source>
        <dbReference type="Proteomes" id="UP000001133"/>
    </source>
</evidence>
<dbReference type="KEGG" id="vg:5600566"/>
<proteinExistence type="predicted"/>
<reference evidence="1 2" key="1">
    <citation type="journal article" date="2008" name="J. Mol. Biol.">
        <title>Genome comparison and proteomic characterization of Thermus thermophilus bacteriophages P23-45 and P74-26: siphoviruses with triplex-forming sequences and the longest known tails.</title>
        <authorList>
            <person name="Minakhin L."/>
            <person name="Goel M."/>
            <person name="Berdygulova Z."/>
            <person name="Ramanculov E."/>
            <person name="Florens L."/>
            <person name="Glazko G."/>
            <person name="Karamychev V.N."/>
            <person name="Slesarev A.I."/>
            <person name="Kozyavkin S.A."/>
            <person name="Khromov I."/>
            <person name="Ackermann H.W."/>
            <person name="Washburn M."/>
            <person name="Mushegian A."/>
            <person name="Severinov K."/>
        </authorList>
    </citation>
    <scope>NUCLEOTIDE SEQUENCE</scope>
</reference>
<dbReference type="GeneID" id="5600566"/>
<organism evidence="1 2">
    <name type="scientific">Thermus phage P74-26</name>
    <dbReference type="NCBI Taxonomy" id="2914007"/>
    <lineage>
        <taxon>Viruses</taxon>
        <taxon>Duplodnaviria</taxon>
        <taxon>Heunggongvirae</taxon>
        <taxon>Uroviricota</taxon>
        <taxon>Caudoviricetes</taxon>
        <taxon>Oshimavirus</taxon>
        <taxon>Thermus virus P74-26</taxon>
    </lineage>
</organism>
<dbReference type="EMBL" id="EU100884">
    <property type="protein sequence ID" value="ABU97066.1"/>
    <property type="molecule type" value="Genomic_DNA"/>
</dbReference>
<accession>A7XXU9</accession>
<dbReference type="RefSeq" id="YP_001468086.1">
    <property type="nucleotide sequence ID" value="NC_009804.1"/>
</dbReference>
<dbReference type="Proteomes" id="UP000001133">
    <property type="component" value="Segment"/>
</dbReference>
<evidence type="ECO:0000313" key="1">
    <source>
        <dbReference type="EMBL" id="ABU97066.1"/>
    </source>
</evidence>
<sequence>MVSLWGNTVFVNADQNTEVEIVILTPNGECKIAVKNQQVYLVKPEGEVPICE</sequence>
<gene>
    <name evidence="1" type="ORF">P74p116</name>
</gene>
<name>A7XXU9_BP742</name>
<protein>
    <submittedName>
        <fullName evidence="1">Uncharacterized protein</fullName>
    </submittedName>
</protein>
<keyword evidence="2" id="KW-1185">Reference proteome</keyword>